<gene>
    <name evidence="4" type="ORF">ACFSJG_11090</name>
</gene>
<feature type="transmembrane region" description="Helical" evidence="2">
    <location>
        <begin position="17"/>
        <end position="37"/>
    </location>
</feature>
<name>A0ABW4P2P5_9NOCA</name>
<dbReference type="PANTHER" id="PTHR36933">
    <property type="entry name" value="SLL0788 PROTEIN"/>
    <property type="match status" value="1"/>
</dbReference>
<evidence type="ECO:0000256" key="1">
    <source>
        <dbReference type="SAM" id="MobiDB-lite"/>
    </source>
</evidence>
<proteinExistence type="predicted"/>
<sequence length="243" mass="25373">MTSAETTDPAPRSQRTALAILGLVAAIAVGFGLGFLANQLLHDDSVTPTAGSVDVGFAQDMIEHHDQAVEMSAIALANASDPLVRDFAYDLLTTQQNQIGQMTGWLALWNQPVASTADHMAWMGDGHGHAGGHEGAGHEGTSAATTPTSGAASSGSAQMPGMATSAEMSALRQARGEAADVMFLQLMLRHHQGGLEMMEYAAQNADVAAVRGLAQTMVSTQESESERMTQMLAEKGAEPLPFP</sequence>
<keyword evidence="2" id="KW-0472">Membrane</keyword>
<evidence type="ECO:0000313" key="4">
    <source>
        <dbReference type="EMBL" id="MFD1812762.1"/>
    </source>
</evidence>
<evidence type="ECO:0000256" key="2">
    <source>
        <dbReference type="SAM" id="Phobius"/>
    </source>
</evidence>
<dbReference type="PANTHER" id="PTHR36933:SF1">
    <property type="entry name" value="SLL0788 PROTEIN"/>
    <property type="match status" value="1"/>
</dbReference>
<keyword evidence="2" id="KW-0812">Transmembrane</keyword>
<comment type="caution">
    <text evidence="4">The sequence shown here is derived from an EMBL/GenBank/DDBJ whole genome shotgun (WGS) entry which is preliminary data.</text>
</comment>
<keyword evidence="2" id="KW-1133">Transmembrane helix</keyword>
<dbReference type="Gene3D" id="1.20.1260.10">
    <property type="match status" value="1"/>
</dbReference>
<dbReference type="EMBL" id="JBHUFB010000010">
    <property type="protein sequence ID" value="MFD1812762.1"/>
    <property type="molecule type" value="Genomic_DNA"/>
</dbReference>
<dbReference type="Proteomes" id="UP001597286">
    <property type="component" value="Unassembled WGS sequence"/>
</dbReference>
<protein>
    <submittedName>
        <fullName evidence="4">DUF305 domain-containing protein</fullName>
    </submittedName>
</protein>
<feature type="compositionally biased region" description="Low complexity" evidence="1">
    <location>
        <begin position="139"/>
        <end position="157"/>
    </location>
</feature>
<dbReference type="RefSeq" id="WP_378485293.1">
    <property type="nucleotide sequence ID" value="NZ_JBHUFB010000010.1"/>
</dbReference>
<dbReference type="Pfam" id="PF03713">
    <property type="entry name" value="DUF305"/>
    <property type="match status" value="1"/>
</dbReference>
<accession>A0ABW4P2P5</accession>
<keyword evidence="5" id="KW-1185">Reference proteome</keyword>
<reference evidence="5" key="1">
    <citation type="journal article" date="2019" name="Int. J. Syst. Evol. Microbiol.">
        <title>The Global Catalogue of Microorganisms (GCM) 10K type strain sequencing project: providing services to taxonomists for standard genome sequencing and annotation.</title>
        <authorList>
            <consortium name="The Broad Institute Genomics Platform"/>
            <consortium name="The Broad Institute Genome Sequencing Center for Infectious Disease"/>
            <person name="Wu L."/>
            <person name="Ma J."/>
        </authorList>
    </citation>
    <scope>NUCLEOTIDE SEQUENCE [LARGE SCALE GENOMIC DNA]</scope>
    <source>
        <strain evidence="5">DT72</strain>
    </source>
</reference>
<evidence type="ECO:0000313" key="5">
    <source>
        <dbReference type="Proteomes" id="UP001597286"/>
    </source>
</evidence>
<dbReference type="InterPro" id="IPR012347">
    <property type="entry name" value="Ferritin-like"/>
</dbReference>
<feature type="domain" description="DUF305" evidence="3">
    <location>
        <begin position="54"/>
        <end position="232"/>
    </location>
</feature>
<dbReference type="InterPro" id="IPR005183">
    <property type="entry name" value="DUF305_CopM-like"/>
</dbReference>
<feature type="region of interest" description="Disordered" evidence="1">
    <location>
        <begin position="122"/>
        <end position="163"/>
    </location>
</feature>
<feature type="compositionally biased region" description="Basic and acidic residues" evidence="1">
    <location>
        <begin position="126"/>
        <end position="137"/>
    </location>
</feature>
<evidence type="ECO:0000259" key="3">
    <source>
        <dbReference type="Pfam" id="PF03713"/>
    </source>
</evidence>
<organism evidence="4 5">
    <name type="scientific">Rhodococcus gannanensis</name>
    <dbReference type="NCBI Taxonomy" id="1960308"/>
    <lineage>
        <taxon>Bacteria</taxon>
        <taxon>Bacillati</taxon>
        <taxon>Actinomycetota</taxon>
        <taxon>Actinomycetes</taxon>
        <taxon>Mycobacteriales</taxon>
        <taxon>Nocardiaceae</taxon>
        <taxon>Rhodococcus</taxon>
    </lineage>
</organism>